<keyword evidence="1" id="KW-1133">Transmembrane helix</keyword>
<keyword evidence="3" id="KW-1185">Reference proteome</keyword>
<proteinExistence type="predicted"/>
<dbReference type="InterPro" id="IPR025373">
    <property type="entry name" value="DUF4363"/>
</dbReference>
<dbReference type="RefSeq" id="WP_211143392.1">
    <property type="nucleotide sequence ID" value="NZ_JAEEGB010000017.1"/>
</dbReference>
<feature type="transmembrane region" description="Helical" evidence="1">
    <location>
        <begin position="6"/>
        <end position="25"/>
    </location>
</feature>
<name>A0A934I0P8_9CLOT</name>
<evidence type="ECO:0000313" key="2">
    <source>
        <dbReference type="EMBL" id="MBI6873977.1"/>
    </source>
</evidence>
<gene>
    <name evidence="2" type="ORF">I6U51_14920</name>
</gene>
<protein>
    <submittedName>
        <fullName evidence="2">DUF4363 family protein</fullName>
    </submittedName>
</protein>
<dbReference type="Proteomes" id="UP000622687">
    <property type="component" value="Unassembled WGS sequence"/>
</dbReference>
<evidence type="ECO:0000256" key="1">
    <source>
        <dbReference type="SAM" id="Phobius"/>
    </source>
</evidence>
<keyword evidence="1" id="KW-0472">Membrane</keyword>
<keyword evidence="1" id="KW-0812">Transmembrane</keyword>
<organism evidence="2 3">
    <name type="scientific">Clostridium aciditolerans</name>
    <dbReference type="NCBI Taxonomy" id="339861"/>
    <lineage>
        <taxon>Bacteria</taxon>
        <taxon>Bacillati</taxon>
        <taxon>Bacillota</taxon>
        <taxon>Clostridia</taxon>
        <taxon>Eubacteriales</taxon>
        <taxon>Clostridiaceae</taxon>
        <taxon>Clostridium</taxon>
    </lineage>
</organism>
<reference evidence="2" key="1">
    <citation type="submission" date="2020-12" db="EMBL/GenBank/DDBJ databases">
        <title>Clostridium thailandense sp. nov., a novel acetogenic bacterium isolated from peat land soil in Thailand.</title>
        <authorList>
            <person name="Chaikitkaew S."/>
            <person name="Birkeland N.K."/>
        </authorList>
    </citation>
    <scope>NUCLEOTIDE SEQUENCE</scope>
    <source>
        <strain evidence="2">DSM 17425</strain>
    </source>
</reference>
<dbReference type="EMBL" id="JAEEGB010000017">
    <property type="protein sequence ID" value="MBI6873977.1"/>
    <property type="molecule type" value="Genomic_DNA"/>
</dbReference>
<evidence type="ECO:0000313" key="3">
    <source>
        <dbReference type="Proteomes" id="UP000622687"/>
    </source>
</evidence>
<dbReference type="Pfam" id="PF14276">
    <property type="entry name" value="DUF4363"/>
    <property type="match status" value="1"/>
</dbReference>
<sequence>MKNIIISFAIFIVVMLGALFSIRYLNSVCIKLEGLSMQIENNVQSDEWNKAYDNSLKFLNEWDKYSKKVSVFTHHAEIDNINIELWKLTQYTKEKNKDESLASAHVIKFLLKHIVEMEKVNHQNIF</sequence>
<accession>A0A934I0P8</accession>
<comment type="caution">
    <text evidence="2">The sequence shown here is derived from an EMBL/GenBank/DDBJ whole genome shotgun (WGS) entry which is preliminary data.</text>
</comment>
<dbReference type="AlphaFoldDB" id="A0A934I0P8"/>